<sequence length="2320" mass="243166">MLGPLLLLVSCGGAMLSATAPGRGRCSTWGAGHFSTFDGHVYNFKGTCNYVFAAICEDAAPTFSIQLRRGPSGNLSRVIVELGASVVTVEKGVISVKDVGVVSLPYTSNGLQITPFGQSIRLVAKQLEMELVVVWGPDAHLMVLVEEKHRGRMCGLCGNFDGKKTNEFLSEDGKLLEPHKYAALQKLDDPNEICAYEAIPSPQVLQAEHAQTCTRLLTLVSPKCTVPKELFLLSCQVDMAACAQPGPNCSCATLSEYSRQCSMAGQPVRRWRGPGLCSLGQCPANQVYQECGEACVKTCSNPQHSCSSFCTFGCFCPDGTVLDDISKNLTCVPVAQCPCTLGGVAYAPGEVTADACRTCQCAMGRWKCEERPCPRRCALEGGSFVTTFDARPYRFHGTCTYILVQSPQLPDGGSVMAVYDKSGYSHSETSLVAVIYMSSQDKIVISQDEVVTNNGDVKWLPYKTGNITVFRQTSTHLQMATSFGLELVIQLQPVFQAYVTVGPQFRGQTRGLCGNFNGDTTDDFTTSMGMAEGTASLFVDSWRAGNCPAALERETDPCSMSQLNKVCAETHCSVLVKKATVFEKCHAVVNPKPFYKRCVYQACNYEETFPYICAALGDYAHTCASRGVLLWGWRNSVDNCTIPCTGNRTFSDNSQACDRTCFSLSDRTAECHPSAVPVDGCNCPEGTYLNHKTECVRKAQCPCLLDNHKLILANQSALVNGVICYCINGRLSCRGQPQMLLATCSAPKTFQPCSQSSENKFGAACAPTCQMLATGTPCVPTKCEPGCVCAEGLYENASGQCVPPDECPCEFAGVSYPRGAELHTNCQTCTCSRGKWTCQQSIHCSSTCTLYGEGHMVTFDGQRFVFDGNCEYILVTDGCGANDSQPTFKILTENVVCGKSGVTCSRAIRLSLGGLSIVLADRNYTVSGANPHVHFRVKAGSLHLVLDVTIGSSYNLTLVWNKHMTIFIKMARASQDALCGLCGNYNGNMKDDFETRSKYVASSELEFVNSWKESPLCGDAGFALDPCSRNTFRRAWAERKCSIINSQTFAACHSQVYRMPYYEACVRDTCGCDTGGDCECLCDTVASYAKACLDKGICVDWRSPDFCPIYCGFYNTHTRAGDGQFQYTQEANCTWHYQPCLCPQQLQSLPVTNIEGCYNCTQDEYFDQNKGTCVPCRLLPTPPTPTTGSPRTTSAITTRATSAPAPTATPRSTVPGPTVTQATTLPTAPAHGTATTSTARSTAHTTASRSPSATAETSTGPPKTPAHSGTTWAPRTTISPKPTSSGTGTPITHSATATATPGPQTHFTTHSVSTASLSTTSHTTRPPTGTTSRTTNNAPTPSRPHSTLSTHGPTSVTSSVTPTSHHVITPTGSEAHTSTSTARPTGTLPPSTHVPGTGTVPSPTSPPWTKTTQAHGSASTAKTSSSFVPPPSAPAHSGTTWAPRTTISSKPTSRGTGTPETHSATATATPVPQTPVTTHSVPTASLSTTSHTTRPPTGTPSRTTNNAPTPSRPHSTLSTHGPTSVTSSVTATSNLVVTPTGPEAHTSMSTARPTGTLPPSTHVPGTGTVPSPTSPPWTKTTQAHGSASTAKTSSSFVPSPSAPAHSGTTWAPRTTISLKPTSSGTGNPVTHSATPTATPRPQTHFTTHSISTASLSTTSHTTRPPTGTTSRTTNNAPTPSRPHSTLSTHGPTSVTSSVTATSHHVITPTGPEAHTSTSTARPTGTLPPSTHVPGTGTVPSPTSPPWTKTTQAHGSASTAKTSSSFVPSPSAPAHSGTTWAPRTTISLKPTSSGTGTPVTHSAMPTATPRPQTHFTTHSISTASLSTTSHTTRPPTGTPSRTTNNAPTPSRPHSTLSTHGPTSVTSSVTPTSHHVITPTGSEAHTSTSTARPTGTLPKSTHVPGTGTVPSPTSPPWTKTTQAHGSASTAKTSSSFVPSPSAPAHSGTTWAPRTTISPKPTSRGTGTPETHSATATATPGPQTHFTTHSISTASLSTTSHTTRPPTGTPSRTTNNAPTPSRPHSTLSTHGPTSVTSSVTATSHHVITPTGSEAHTSTSTARPTGTLPPSTHVPGTGTVPSPTSPPWTKTTHAHSSVWPSLSPSFSPTVPPSALPTTSPILVSPLPSLGPTPSPTDFLSTPRTSASTPPPSTLVSQASTMQVTPLTTGAPGPSLPSSTLGVTTVPSSPATNLTTRQPSTVFLTSSITAQGSSASPTGGTAAVITSVPSPPEACGLRELEEEVTYQGCTANVTVTRCEGICTSSVSFNTDTHQVDAQCSCCHPIGSYEKQLELPCPDPAAQGGWLVFTLRVFTGCACSPRRCGD</sequence>
<dbReference type="SMART" id="SM00215">
    <property type="entry name" value="VWC_out"/>
    <property type="match status" value="2"/>
</dbReference>
<feature type="domain" description="VWFD" evidence="10">
    <location>
        <begin position="846"/>
        <end position="1018"/>
    </location>
</feature>
<dbReference type="Pfam" id="PF01826">
    <property type="entry name" value="TIL"/>
    <property type="match status" value="3"/>
</dbReference>
<feature type="region of interest" description="Disordered" evidence="7">
    <location>
        <begin position="1184"/>
        <end position="2152"/>
    </location>
</feature>
<evidence type="ECO:0000256" key="7">
    <source>
        <dbReference type="SAM" id="MobiDB-lite"/>
    </source>
</evidence>
<feature type="compositionally biased region" description="Low complexity" evidence="7">
    <location>
        <begin position="1759"/>
        <end position="1775"/>
    </location>
</feature>
<dbReference type="SMART" id="SM00832">
    <property type="entry name" value="C8"/>
    <property type="match status" value="3"/>
</dbReference>
<dbReference type="InterPro" id="IPR001846">
    <property type="entry name" value="VWF_type-D"/>
</dbReference>
<feature type="compositionally biased region" description="Polar residues" evidence="7">
    <location>
        <begin position="1843"/>
        <end position="1855"/>
    </location>
</feature>
<name>A0A7J7W887_RHIFE</name>
<dbReference type="EMBL" id="JACAGC010000011">
    <property type="protein sequence ID" value="KAF6333644.1"/>
    <property type="molecule type" value="Genomic_DNA"/>
</dbReference>
<dbReference type="InterPro" id="IPR006207">
    <property type="entry name" value="Cys_knot_C"/>
</dbReference>
<protein>
    <submittedName>
        <fullName evidence="11">Mucin 6, oligomeric mucus/gel-forming</fullName>
    </submittedName>
</protein>
<evidence type="ECO:0000259" key="10">
    <source>
        <dbReference type="PROSITE" id="PS51233"/>
    </source>
</evidence>
<feature type="compositionally biased region" description="Low complexity" evidence="7">
    <location>
        <begin position="1464"/>
        <end position="1504"/>
    </location>
</feature>
<evidence type="ECO:0000256" key="6">
    <source>
        <dbReference type="PROSITE-ProRule" id="PRU00039"/>
    </source>
</evidence>
<evidence type="ECO:0000256" key="2">
    <source>
        <dbReference type="ARBA" id="ARBA00022525"/>
    </source>
</evidence>
<gene>
    <name evidence="11" type="ORF">mRhiFer1_011415</name>
</gene>
<keyword evidence="3" id="KW-0677">Repeat</keyword>
<keyword evidence="8" id="KW-0732">Signal</keyword>
<feature type="compositionally biased region" description="Polar residues" evidence="7">
    <location>
        <begin position="1607"/>
        <end position="1645"/>
    </location>
</feature>
<dbReference type="PROSITE" id="PS01225">
    <property type="entry name" value="CTCK_2"/>
    <property type="match status" value="1"/>
</dbReference>
<dbReference type="InterPro" id="IPR014853">
    <property type="entry name" value="VWF/SSPO/ZAN-like_Cys-rich_dom"/>
</dbReference>
<keyword evidence="4" id="KW-1015">Disulfide bond</keyword>
<dbReference type="PANTHER" id="PTHR11339:SF264">
    <property type="entry name" value="MUCIN-6"/>
    <property type="match status" value="1"/>
</dbReference>
<feature type="signal peptide" evidence="8">
    <location>
        <begin position="1"/>
        <end position="19"/>
    </location>
</feature>
<feature type="compositionally biased region" description="Low complexity" evidence="7">
    <location>
        <begin position="1899"/>
        <end position="1919"/>
    </location>
</feature>
<feature type="compositionally biased region" description="Polar residues" evidence="7">
    <location>
        <begin position="1438"/>
        <end position="1463"/>
    </location>
</feature>
<dbReference type="FunFam" id="2.10.25.10:FF:000414">
    <property type="entry name" value="von Willebrand factor"/>
    <property type="match status" value="1"/>
</dbReference>
<dbReference type="Pfam" id="PF00094">
    <property type="entry name" value="VWD"/>
    <property type="match status" value="3"/>
</dbReference>
<dbReference type="PROSITE" id="PS51233">
    <property type="entry name" value="VWFD"/>
    <property type="match status" value="3"/>
</dbReference>
<dbReference type="FunFam" id="2.10.25.10:FF:000153">
    <property type="entry name" value="MUC5B isoform 1"/>
    <property type="match status" value="2"/>
</dbReference>
<dbReference type="Gene3D" id="2.10.25.10">
    <property type="entry name" value="Laminin"/>
    <property type="match status" value="3"/>
</dbReference>
<feature type="region of interest" description="Disordered" evidence="7">
    <location>
        <begin position="2164"/>
        <end position="2191"/>
    </location>
</feature>
<dbReference type="InterPro" id="IPR001007">
    <property type="entry name" value="VWF_dom"/>
</dbReference>
<feature type="compositionally biased region" description="Polar residues" evidence="7">
    <location>
        <begin position="1413"/>
        <end position="1423"/>
    </location>
</feature>
<feature type="compositionally biased region" description="Polar residues" evidence="7">
    <location>
        <begin position="1267"/>
        <end position="1307"/>
    </location>
</feature>
<evidence type="ECO:0000256" key="8">
    <source>
        <dbReference type="SAM" id="SignalP"/>
    </source>
</evidence>
<dbReference type="Pfam" id="PF08742">
    <property type="entry name" value="C8"/>
    <property type="match status" value="3"/>
</dbReference>
<feature type="compositionally biased region" description="Low complexity" evidence="7">
    <location>
        <begin position="1562"/>
        <end position="1581"/>
    </location>
</feature>
<feature type="compositionally biased region" description="Low complexity" evidence="7">
    <location>
        <begin position="1731"/>
        <end position="1750"/>
    </location>
</feature>
<feature type="compositionally biased region" description="Polar residues" evidence="7">
    <location>
        <begin position="1945"/>
        <end position="1983"/>
    </location>
</feature>
<feature type="compositionally biased region" description="Polar residues" evidence="7">
    <location>
        <begin position="1877"/>
        <end position="1897"/>
    </location>
</feature>
<feature type="compositionally biased region" description="Polar residues" evidence="7">
    <location>
        <begin position="1546"/>
        <end position="1559"/>
    </location>
</feature>
<comment type="caution">
    <text evidence="6">Lacks conserved residue(s) required for the propagation of feature annotation.</text>
</comment>
<feature type="domain" description="VWFD" evidence="10">
    <location>
        <begin position="375"/>
        <end position="559"/>
    </location>
</feature>
<feature type="compositionally biased region" description="Polar residues" evidence="7">
    <location>
        <begin position="1681"/>
        <end position="1691"/>
    </location>
</feature>
<keyword evidence="2" id="KW-0964">Secreted</keyword>
<feature type="compositionally biased region" description="Low complexity" evidence="7">
    <location>
        <begin position="1233"/>
        <end position="1259"/>
    </location>
</feature>
<dbReference type="GO" id="GO:0005615">
    <property type="term" value="C:extracellular space"/>
    <property type="evidence" value="ECO:0007669"/>
    <property type="project" value="TreeGrafter"/>
</dbReference>
<comment type="subcellular location">
    <subcellularLocation>
        <location evidence="1">Secreted</location>
    </subcellularLocation>
</comment>
<dbReference type="InterPro" id="IPR050780">
    <property type="entry name" value="Mucin_vWF_Thrombospondin_sf"/>
</dbReference>
<keyword evidence="5" id="KW-0325">Glycoprotein</keyword>
<evidence type="ECO:0000259" key="9">
    <source>
        <dbReference type="PROSITE" id="PS01225"/>
    </source>
</evidence>
<feature type="compositionally biased region" description="Low complexity" evidence="7">
    <location>
        <begin position="1856"/>
        <end position="1874"/>
    </location>
</feature>
<feature type="compositionally biased region" description="Low complexity" evidence="7">
    <location>
        <begin position="1646"/>
        <end position="1678"/>
    </location>
</feature>
<dbReference type="SMART" id="SM00216">
    <property type="entry name" value="VWD"/>
    <property type="match status" value="3"/>
</dbReference>
<evidence type="ECO:0000256" key="1">
    <source>
        <dbReference type="ARBA" id="ARBA00004613"/>
    </source>
</evidence>
<feature type="compositionally biased region" description="Low complexity" evidence="7">
    <location>
        <begin position="1523"/>
        <end position="1538"/>
    </location>
</feature>
<reference evidence="11 12" key="1">
    <citation type="journal article" date="2020" name="Nature">
        <title>Six reference-quality genomes reveal evolution of bat adaptations.</title>
        <authorList>
            <person name="Jebb D."/>
            <person name="Huang Z."/>
            <person name="Pippel M."/>
            <person name="Hughes G.M."/>
            <person name="Lavrichenko K."/>
            <person name="Devanna P."/>
            <person name="Winkler S."/>
            <person name="Jermiin L.S."/>
            <person name="Skirmuntt E.C."/>
            <person name="Katzourakis A."/>
            <person name="Burkitt-Gray L."/>
            <person name="Ray D.A."/>
            <person name="Sullivan K.A.M."/>
            <person name="Roscito J.G."/>
            <person name="Kirilenko B.M."/>
            <person name="Davalos L.M."/>
            <person name="Corthals A.P."/>
            <person name="Power M.L."/>
            <person name="Jones G."/>
            <person name="Ransome R.D."/>
            <person name="Dechmann D.K.N."/>
            <person name="Locatelli A.G."/>
            <person name="Puechmaille S.J."/>
            <person name="Fedrigo O."/>
            <person name="Jarvis E.D."/>
            <person name="Hiller M."/>
            <person name="Vernes S.C."/>
            <person name="Myers E.W."/>
            <person name="Teeling E.C."/>
        </authorList>
    </citation>
    <scope>NUCLEOTIDE SEQUENCE [LARGE SCALE GENOMIC DNA]</scope>
    <source>
        <strain evidence="11">MRhiFer1</strain>
        <tissue evidence="11">Lung</tissue>
    </source>
</reference>
<feature type="compositionally biased region" description="Polar residues" evidence="7">
    <location>
        <begin position="2046"/>
        <end position="2066"/>
    </location>
</feature>
<dbReference type="Proteomes" id="UP000585614">
    <property type="component" value="Unassembled WGS sequence"/>
</dbReference>
<comment type="caution">
    <text evidence="11">The sequence shown here is derived from an EMBL/GenBank/DDBJ whole genome shotgun (WGS) entry which is preliminary data.</text>
</comment>
<proteinExistence type="predicted"/>
<feature type="compositionally biased region" description="Polar residues" evidence="7">
    <location>
        <begin position="2171"/>
        <end position="2191"/>
    </location>
</feature>
<dbReference type="InterPro" id="IPR002919">
    <property type="entry name" value="TIL_dom"/>
</dbReference>
<feature type="compositionally biased region" description="Low complexity" evidence="7">
    <location>
        <begin position="1815"/>
        <end position="1842"/>
    </location>
</feature>
<feature type="compositionally biased region" description="Low complexity" evidence="7">
    <location>
        <begin position="1590"/>
        <end position="1606"/>
    </location>
</feature>
<feature type="compositionally biased region" description="Polar residues" evidence="7">
    <location>
        <begin position="1776"/>
        <end position="1814"/>
    </location>
</feature>
<feature type="compositionally biased region" description="Low complexity" evidence="7">
    <location>
        <begin position="1186"/>
        <end position="1213"/>
    </location>
</feature>
<feature type="compositionally biased region" description="Low complexity" evidence="7">
    <location>
        <begin position="1984"/>
        <end position="2011"/>
    </location>
</feature>
<feature type="domain" description="VWFD" evidence="10">
    <location>
        <begin position="24"/>
        <end position="195"/>
    </location>
</feature>
<feature type="compositionally biased region" description="Low complexity" evidence="7">
    <location>
        <begin position="1393"/>
        <end position="1412"/>
    </location>
</feature>
<dbReference type="SMART" id="SM00041">
    <property type="entry name" value="CT"/>
    <property type="match status" value="1"/>
</dbReference>
<feature type="compositionally biased region" description="Low complexity" evidence="7">
    <location>
        <begin position="2069"/>
        <end position="2104"/>
    </location>
</feature>
<feature type="chain" id="PRO_5029456632" evidence="8">
    <location>
        <begin position="20"/>
        <end position="2320"/>
    </location>
</feature>
<feature type="compositionally biased region" description="Polar residues" evidence="7">
    <location>
        <begin position="1370"/>
        <end position="1390"/>
    </location>
</feature>
<accession>A0A7J7W887</accession>
<dbReference type="GO" id="GO:0031012">
    <property type="term" value="C:extracellular matrix"/>
    <property type="evidence" value="ECO:0007669"/>
    <property type="project" value="TreeGrafter"/>
</dbReference>
<feature type="compositionally biased region" description="Low complexity" evidence="7">
    <location>
        <begin position="1692"/>
        <end position="1705"/>
    </location>
</feature>
<evidence type="ECO:0000313" key="12">
    <source>
        <dbReference type="Proteomes" id="UP000585614"/>
    </source>
</evidence>
<dbReference type="InterPro" id="IPR036084">
    <property type="entry name" value="Ser_inhib-like_sf"/>
</dbReference>
<evidence type="ECO:0000256" key="5">
    <source>
        <dbReference type="ARBA" id="ARBA00023180"/>
    </source>
</evidence>
<feature type="compositionally biased region" description="Polar residues" evidence="7">
    <location>
        <begin position="1714"/>
        <end position="1728"/>
    </location>
</feature>
<organism evidence="11 12">
    <name type="scientific">Rhinolophus ferrumequinum</name>
    <name type="common">Greater horseshoe bat</name>
    <dbReference type="NCBI Taxonomy" id="59479"/>
    <lineage>
        <taxon>Eukaryota</taxon>
        <taxon>Metazoa</taxon>
        <taxon>Chordata</taxon>
        <taxon>Craniata</taxon>
        <taxon>Vertebrata</taxon>
        <taxon>Euteleostomi</taxon>
        <taxon>Mammalia</taxon>
        <taxon>Eutheria</taxon>
        <taxon>Laurasiatheria</taxon>
        <taxon>Chiroptera</taxon>
        <taxon>Yinpterochiroptera</taxon>
        <taxon>Rhinolophoidea</taxon>
        <taxon>Rhinolophidae</taxon>
        <taxon>Rhinolophinae</taxon>
        <taxon>Rhinolophus</taxon>
    </lineage>
</organism>
<feature type="compositionally biased region" description="Low complexity" evidence="7">
    <location>
        <begin position="1349"/>
        <end position="1367"/>
    </location>
</feature>
<feature type="compositionally biased region" description="Low complexity" evidence="7">
    <location>
        <begin position="1928"/>
        <end position="1944"/>
    </location>
</feature>
<feature type="compositionally biased region" description="Polar residues" evidence="7">
    <location>
        <begin position="2012"/>
        <end position="2029"/>
    </location>
</feature>
<evidence type="ECO:0000256" key="4">
    <source>
        <dbReference type="ARBA" id="ARBA00023157"/>
    </source>
</evidence>
<feature type="domain" description="CTCK" evidence="9">
    <location>
        <begin position="2230"/>
        <end position="2319"/>
    </location>
</feature>
<evidence type="ECO:0000313" key="11">
    <source>
        <dbReference type="EMBL" id="KAF6333644.1"/>
    </source>
</evidence>
<feature type="compositionally biased region" description="Polar residues" evidence="7">
    <location>
        <begin position="1505"/>
        <end position="1522"/>
    </location>
</feature>
<dbReference type="SUPFAM" id="SSF57567">
    <property type="entry name" value="Serine protease inhibitors"/>
    <property type="match status" value="3"/>
</dbReference>
<dbReference type="PANTHER" id="PTHR11339">
    <property type="entry name" value="EXTRACELLULAR MATRIX GLYCOPROTEIN RELATED"/>
    <property type="match status" value="1"/>
</dbReference>
<evidence type="ECO:0000256" key="3">
    <source>
        <dbReference type="ARBA" id="ARBA00022737"/>
    </source>
</evidence>
<feature type="compositionally biased region" description="Low complexity" evidence="7">
    <location>
        <begin position="1308"/>
        <end position="1340"/>
    </location>
</feature>
<dbReference type="CDD" id="cd19941">
    <property type="entry name" value="TIL"/>
    <property type="match status" value="3"/>
</dbReference>
<feature type="compositionally biased region" description="Low complexity" evidence="7">
    <location>
        <begin position="2030"/>
        <end position="2043"/>
    </location>
</feature>